<evidence type="ECO:0000256" key="2">
    <source>
        <dbReference type="ARBA" id="ARBA00022598"/>
    </source>
</evidence>
<dbReference type="InterPro" id="IPR010918">
    <property type="entry name" value="PurM-like_C_dom"/>
</dbReference>
<dbReference type="GO" id="GO:0006189">
    <property type="term" value="P:'de novo' IMP biosynthetic process"/>
    <property type="evidence" value="ECO:0007669"/>
    <property type="project" value="InterPro"/>
</dbReference>
<evidence type="ECO:0000259" key="10">
    <source>
        <dbReference type="Pfam" id="PF18072"/>
    </source>
</evidence>
<proteinExistence type="inferred from homology"/>
<sequence>MKAISQNILDEIALSREEYDLITDRLGREPNPLELGMFGALWSEHCGYKHSKRLLEFFPSTGPKVLFPPGSENAGAIDIGDGLAVVFKIESHNHPSAIEPLQGAATGIGGIVRDILAMGARPIALLNSLRFGPLDESNNRHLVKGVVSGISWYGNCIGVPDVGGEVFFSESYSGNPIVNALCVGLVAKDKLIRATVGEPGNLLLLVGSGTGRDGIHGASGLASRTFEDEREMRPAVQVGNPFLEKVLIEACLEIATFDGLVGMQDLGAAGLTSSTVECAEKGGHGIKIDVSKVSRREQGMNPYEIMTSESQERMLLIIKPGEKDRLNAMLEKWDLTAMEIGHVLPESNVEVYDGLKKEASLPVEILTHPRLYRLKGRMPEVSRELRKFPLSSLKPLEISSNQILLSLLKSPNIASKAMIYRQYDHQVQTNTIQKPGTSDAALVRIKGTQKALALSTDGNSRFCYLDPYRGGMIAVAEACRNVSCVGAVPVALTDCLNFGNPENPEIYYQLEWVIRGISKACKVLGVPVVGGNVSLYNESRGNPIDPTPVIGVLGVLEELARATDLAFKDAGDLVVMLGDSGINGRVRDLAGSEYIKLFYGLVAGRPEIDLKMEAKVQLLCRRAIDQGIIQSAHDCSEGGLAVTIAESSIASGLGFISSIDMSGRCDAALFGEAQSRIVVSIKPQNFEAIRNMANDIEVPIVELGRVHGSAFRLVDIDLPVTSLEEAWKQGIDWPGIVGQV</sequence>
<dbReference type="PANTHER" id="PTHR43555:SF1">
    <property type="entry name" value="PHOSPHORIBOSYLFORMYLGLYCINAMIDINE SYNTHASE SUBUNIT PURL"/>
    <property type="match status" value="1"/>
</dbReference>
<dbReference type="NCBIfam" id="NF002290">
    <property type="entry name" value="PRK01213.1"/>
    <property type="match status" value="1"/>
</dbReference>
<keyword evidence="1" id="KW-0963">Cytoplasm</keyword>
<dbReference type="InterPro" id="IPR041609">
    <property type="entry name" value="PurL_linker"/>
</dbReference>
<feature type="domain" description="PurM-like C-terminal" evidence="9">
    <location>
        <begin position="198"/>
        <end position="352"/>
    </location>
</feature>
<reference evidence="11" key="1">
    <citation type="submission" date="2018-05" db="EMBL/GenBank/DDBJ databases">
        <authorList>
            <person name="Lanie J.A."/>
            <person name="Ng W.-L."/>
            <person name="Kazmierczak K.M."/>
            <person name="Andrzejewski T.M."/>
            <person name="Davidsen T.M."/>
            <person name="Wayne K.J."/>
            <person name="Tettelin H."/>
            <person name="Glass J.I."/>
            <person name="Rusch D."/>
            <person name="Podicherti R."/>
            <person name="Tsui H.-C.T."/>
            <person name="Winkler M.E."/>
        </authorList>
    </citation>
    <scope>NUCLEOTIDE SEQUENCE</scope>
</reference>
<dbReference type="FunFam" id="3.30.1330.10:FF:000004">
    <property type="entry name" value="Phosphoribosylformylglycinamidine synthase subunit PurL"/>
    <property type="match status" value="1"/>
</dbReference>
<accession>A0A381YTS0</accession>
<dbReference type="PIRSF" id="PIRSF001587">
    <property type="entry name" value="FGAM_synthase_II"/>
    <property type="match status" value="1"/>
</dbReference>
<dbReference type="InterPro" id="IPR036676">
    <property type="entry name" value="PurM-like_C_sf"/>
</dbReference>
<evidence type="ECO:0000256" key="5">
    <source>
        <dbReference type="ARBA" id="ARBA00022755"/>
    </source>
</evidence>
<dbReference type="InterPro" id="IPR036921">
    <property type="entry name" value="PurM-like_N_sf"/>
</dbReference>
<dbReference type="GO" id="GO:0046872">
    <property type="term" value="F:metal ion binding"/>
    <property type="evidence" value="ECO:0007669"/>
    <property type="project" value="UniProtKB-KW"/>
</dbReference>
<dbReference type="Pfam" id="PF18072">
    <property type="entry name" value="FGAR-AT_linker"/>
    <property type="match status" value="1"/>
</dbReference>
<feature type="domain" description="PurM-like N-terminal" evidence="8">
    <location>
        <begin position="72"/>
        <end position="186"/>
    </location>
</feature>
<dbReference type="InterPro" id="IPR010074">
    <property type="entry name" value="PRibForGlyAmidine_synth_PurL"/>
</dbReference>
<dbReference type="CDD" id="cd02204">
    <property type="entry name" value="PurL_repeat2"/>
    <property type="match status" value="1"/>
</dbReference>
<feature type="domain" description="PurM-like N-terminal" evidence="8">
    <location>
        <begin position="438"/>
        <end position="555"/>
    </location>
</feature>
<keyword evidence="5" id="KW-0658">Purine biosynthesis</keyword>
<dbReference type="NCBIfam" id="TIGR01736">
    <property type="entry name" value="FGAM_synth_II"/>
    <property type="match status" value="1"/>
</dbReference>
<dbReference type="SUPFAM" id="SSF55326">
    <property type="entry name" value="PurM N-terminal domain-like"/>
    <property type="match status" value="2"/>
</dbReference>
<gene>
    <name evidence="11" type="ORF">METZ01_LOCUS132875</name>
</gene>
<dbReference type="Pfam" id="PF00586">
    <property type="entry name" value="AIRS"/>
    <property type="match status" value="2"/>
</dbReference>
<name>A0A381YTS0_9ZZZZ</name>
<evidence type="ECO:0000256" key="1">
    <source>
        <dbReference type="ARBA" id="ARBA00022490"/>
    </source>
</evidence>
<dbReference type="HAMAP" id="MF_00420">
    <property type="entry name" value="PurL_2"/>
    <property type="match status" value="1"/>
</dbReference>
<dbReference type="PANTHER" id="PTHR43555">
    <property type="entry name" value="PHOSPHORIBOSYLFORMYLGLYCINAMIDINE SYNTHASE SUBUNIT PURL"/>
    <property type="match status" value="1"/>
</dbReference>
<keyword evidence="3" id="KW-0479">Metal-binding</keyword>
<keyword evidence="4" id="KW-0547">Nucleotide-binding</keyword>
<keyword evidence="6" id="KW-0067">ATP-binding</keyword>
<keyword evidence="2" id="KW-0436">Ligase</keyword>
<evidence type="ECO:0000256" key="6">
    <source>
        <dbReference type="ARBA" id="ARBA00022840"/>
    </source>
</evidence>
<evidence type="ECO:0000256" key="7">
    <source>
        <dbReference type="ARBA" id="ARBA00022842"/>
    </source>
</evidence>
<dbReference type="GO" id="GO:0005524">
    <property type="term" value="F:ATP binding"/>
    <property type="evidence" value="ECO:0007669"/>
    <property type="project" value="UniProtKB-KW"/>
</dbReference>
<evidence type="ECO:0000313" key="11">
    <source>
        <dbReference type="EMBL" id="SVA80021.1"/>
    </source>
</evidence>
<dbReference type="GO" id="GO:0004642">
    <property type="term" value="F:phosphoribosylformylglycinamidine synthase activity"/>
    <property type="evidence" value="ECO:0007669"/>
    <property type="project" value="InterPro"/>
</dbReference>
<evidence type="ECO:0000259" key="9">
    <source>
        <dbReference type="Pfam" id="PF02769"/>
    </source>
</evidence>
<evidence type="ECO:0000259" key="8">
    <source>
        <dbReference type="Pfam" id="PF00586"/>
    </source>
</evidence>
<evidence type="ECO:0000256" key="3">
    <source>
        <dbReference type="ARBA" id="ARBA00022723"/>
    </source>
</evidence>
<dbReference type="InterPro" id="IPR016188">
    <property type="entry name" value="PurM-like_N"/>
</dbReference>
<feature type="domain" description="Phosphoribosylformylglycinamidine synthase linker" evidence="10">
    <location>
        <begin position="7"/>
        <end position="49"/>
    </location>
</feature>
<protein>
    <recommendedName>
        <fullName evidence="12">PurM-like C-terminal domain-containing protein</fullName>
    </recommendedName>
</protein>
<dbReference type="Gene3D" id="3.90.650.10">
    <property type="entry name" value="PurM-like C-terminal domain"/>
    <property type="match status" value="2"/>
</dbReference>
<evidence type="ECO:0008006" key="12">
    <source>
        <dbReference type="Google" id="ProtNLM"/>
    </source>
</evidence>
<dbReference type="CDD" id="cd02203">
    <property type="entry name" value="PurL_repeat1"/>
    <property type="match status" value="1"/>
</dbReference>
<dbReference type="Pfam" id="PF02769">
    <property type="entry name" value="AIRS_C"/>
    <property type="match status" value="2"/>
</dbReference>
<evidence type="ECO:0000256" key="4">
    <source>
        <dbReference type="ARBA" id="ARBA00022741"/>
    </source>
</evidence>
<keyword evidence="7" id="KW-0460">Magnesium</keyword>
<dbReference type="SUPFAM" id="SSF56042">
    <property type="entry name" value="PurM C-terminal domain-like"/>
    <property type="match status" value="2"/>
</dbReference>
<dbReference type="AlphaFoldDB" id="A0A381YTS0"/>
<feature type="domain" description="PurM-like C-terminal" evidence="9">
    <location>
        <begin position="570"/>
        <end position="708"/>
    </location>
</feature>
<dbReference type="EMBL" id="UINC01018961">
    <property type="protein sequence ID" value="SVA80021.1"/>
    <property type="molecule type" value="Genomic_DNA"/>
</dbReference>
<dbReference type="Gene3D" id="3.30.1330.10">
    <property type="entry name" value="PurM-like, N-terminal domain"/>
    <property type="match status" value="2"/>
</dbReference>
<organism evidence="11">
    <name type="scientific">marine metagenome</name>
    <dbReference type="NCBI Taxonomy" id="408172"/>
    <lineage>
        <taxon>unclassified sequences</taxon>
        <taxon>metagenomes</taxon>
        <taxon>ecological metagenomes</taxon>
    </lineage>
</organism>